<name>C1DBD3_LARHH</name>
<accession>C1DBD3</accession>
<evidence type="ECO:0000313" key="3">
    <source>
        <dbReference type="Proteomes" id="UP000002010"/>
    </source>
</evidence>
<organism evidence="2 3">
    <name type="scientific">Laribacter hongkongensis (strain HLHK9)</name>
    <dbReference type="NCBI Taxonomy" id="557598"/>
    <lineage>
        <taxon>Bacteria</taxon>
        <taxon>Pseudomonadati</taxon>
        <taxon>Pseudomonadota</taxon>
        <taxon>Betaproteobacteria</taxon>
        <taxon>Neisseriales</taxon>
        <taxon>Aquaspirillaceae</taxon>
        <taxon>Laribacter</taxon>
    </lineage>
</organism>
<evidence type="ECO:0000313" key="2">
    <source>
        <dbReference type="EMBL" id="ACO73330.1"/>
    </source>
</evidence>
<feature type="region of interest" description="Disordered" evidence="1">
    <location>
        <begin position="1"/>
        <end position="21"/>
    </location>
</feature>
<protein>
    <submittedName>
        <fullName evidence="2">Uncharacterized protein</fullName>
    </submittedName>
</protein>
<dbReference type="AlphaFoldDB" id="C1DBD3"/>
<gene>
    <name evidence="2" type="ordered locus">LHK_00335</name>
</gene>
<evidence type="ECO:0000256" key="1">
    <source>
        <dbReference type="SAM" id="MobiDB-lite"/>
    </source>
</evidence>
<dbReference type="EMBL" id="CP001154">
    <property type="protein sequence ID" value="ACO73330.1"/>
    <property type="molecule type" value="Genomic_DNA"/>
</dbReference>
<dbReference type="Proteomes" id="UP000002010">
    <property type="component" value="Chromosome"/>
</dbReference>
<sequence length="77" mass="7775">MTGQTGHEGSPRTVAGREKSAGSVVEQAYVFRRHGDGVLRHLAGIAQPHGVAAVDLEVVAGQGTEVALEGDAARAGG</sequence>
<dbReference type="HOGENOM" id="CLU_2633688_0_0_4"/>
<reference evidence="2 3" key="1">
    <citation type="journal article" date="2009" name="PLoS Genet.">
        <title>The complete genome and proteome of Laribacter hongkongensis reveal potential mechanisms for adaptations to different temperatures and habitats.</title>
        <authorList>
            <person name="Woo P.C."/>
            <person name="Lau S.K."/>
            <person name="Tse H."/>
            <person name="Teng J.L."/>
            <person name="Curreem S.O."/>
            <person name="Tsang A.K."/>
            <person name="Fan R.Y."/>
            <person name="Wong G.K."/>
            <person name="Huang Y."/>
            <person name="Loman N.J."/>
            <person name="Snyder L.A."/>
            <person name="Cai J.J."/>
            <person name="Huang J.D."/>
            <person name="Mak W."/>
            <person name="Pallen M.J."/>
            <person name="Lok S."/>
            <person name="Yuen K.Y."/>
        </authorList>
    </citation>
    <scope>NUCLEOTIDE SEQUENCE [LARGE SCALE GENOMIC DNA]</scope>
    <source>
        <strain evidence="2 3">HLHK9</strain>
    </source>
</reference>
<dbReference type="STRING" id="557598.LHK_00335"/>
<keyword evidence="3" id="KW-1185">Reference proteome</keyword>
<dbReference type="KEGG" id="lhk:LHK_00335"/>
<proteinExistence type="predicted"/>